<keyword evidence="6" id="KW-0521">NADP</keyword>
<dbReference type="GO" id="GO:0047560">
    <property type="term" value="F:3-dehydrosphinganine reductase activity"/>
    <property type="evidence" value="ECO:0007669"/>
    <property type="project" value="UniProtKB-EC"/>
</dbReference>
<keyword evidence="9" id="KW-0443">Lipid metabolism</keyword>
<comment type="catalytic activity">
    <reaction evidence="12">
        <text>sphinganine + NADP(+) = 3-oxosphinganine + NADPH + H(+)</text>
        <dbReference type="Rhea" id="RHEA:22640"/>
        <dbReference type="ChEBI" id="CHEBI:15378"/>
        <dbReference type="ChEBI" id="CHEBI:57783"/>
        <dbReference type="ChEBI" id="CHEBI:57817"/>
        <dbReference type="ChEBI" id="CHEBI:58299"/>
        <dbReference type="ChEBI" id="CHEBI:58349"/>
        <dbReference type="EC" id="1.1.1.102"/>
    </reaction>
    <physiologicalReaction direction="right-to-left" evidence="12">
        <dbReference type="Rhea" id="RHEA:22642"/>
    </physiologicalReaction>
</comment>
<evidence type="ECO:0000256" key="5">
    <source>
        <dbReference type="ARBA" id="ARBA00022824"/>
    </source>
</evidence>
<evidence type="ECO:0000256" key="8">
    <source>
        <dbReference type="ARBA" id="ARBA00023002"/>
    </source>
</evidence>
<keyword evidence="8" id="KW-0560">Oxidoreductase</keyword>
<keyword evidence="13" id="KW-0812">Transmembrane</keyword>
<comment type="subcellular location">
    <subcellularLocation>
        <location evidence="1">Endoplasmic reticulum</location>
    </subcellularLocation>
</comment>
<evidence type="ECO:0000256" key="4">
    <source>
        <dbReference type="ARBA" id="ARBA00006484"/>
    </source>
</evidence>
<sequence>MIIVLRHEYHVPNTNTSCVLSTVTYHSSLYSCCLVVFKLDKMPALVCLAFCKSLVVIGTTILIFLVVLKKITNLVFRAVDKHSISGKHVLITGGSSGIGKAVAIEAIKRGAHVTIIARDEKKLLKAVEELKQAVPNPKFTQFVEYVSVDISKDYEKIREALVPAQDKCGPVYMLINCAGMALCGTLEQMSMQDIKTVIDLNLYGTIHVTKALIEGMKQRGRGAIVVTASQAANLGIYGLAAYTSSKFALKGFAEALYMEVKQHGLTVTLCLPPDTNTPGFENEEKSKPRETSLISKTGGLWSAESVGKQLLEDALRGNYFSTLGLESFMLTTLSAGMSPIVNIQDTLIQAFLMGPLRIVAIYLHFTFDNIVKKCRKAQ</sequence>
<dbReference type="GO" id="GO:0006666">
    <property type="term" value="P:3-keto-sphinganine metabolic process"/>
    <property type="evidence" value="ECO:0007669"/>
    <property type="project" value="InterPro"/>
</dbReference>
<name>A0A8D8RHC9_9HEMI</name>
<evidence type="ECO:0000256" key="9">
    <source>
        <dbReference type="ARBA" id="ARBA00023098"/>
    </source>
</evidence>
<comment type="function">
    <text evidence="11">Catalyzes the reduction of 3'-oxosphinganine (3-ketodihydrosphingosine/KDS) to sphinganine (dihydrosphingosine/DHS), the second step of de novo sphingolipid biosynthesis.</text>
</comment>
<evidence type="ECO:0000256" key="2">
    <source>
        <dbReference type="ARBA" id="ARBA00004760"/>
    </source>
</evidence>
<evidence type="ECO:0000256" key="13">
    <source>
        <dbReference type="SAM" id="Phobius"/>
    </source>
</evidence>
<evidence type="ECO:0000256" key="10">
    <source>
        <dbReference type="ARBA" id="ARBA00026112"/>
    </source>
</evidence>
<keyword evidence="7" id="KW-0746">Sphingolipid metabolism</keyword>
<comment type="pathway">
    <text evidence="2">Lipid metabolism; sphingolipid metabolism.</text>
</comment>
<dbReference type="InterPro" id="IPR045022">
    <property type="entry name" value="KDSR-like"/>
</dbReference>
<dbReference type="PRINTS" id="PR00081">
    <property type="entry name" value="GDHRDH"/>
</dbReference>
<keyword evidence="13" id="KW-1133">Transmembrane helix</keyword>
<accession>A0A8D8RHC9</accession>
<dbReference type="GO" id="GO:0005789">
    <property type="term" value="C:endoplasmic reticulum membrane"/>
    <property type="evidence" value="ECO:0007669"/>
    <property type="project" value="TreeGrafter"/>
</dbReference>
<dbReference type="AlphaFoldDB" id="A0A8D8RHC9"/>
<keyword evidence="5" id="KW-0256">Endoplasmic reticulum</keyword>
<dbReference type="PROSITE" id="PS51257">
    <property type="entry name" value="PROKAR_LIPOPROTEIN"/>
    <property type="match status" value="1"/>
</dbReference>
<comment type="similarity">
    <text evidence="4">Belongs to the short-chain dehydrogenases/reductases (SDR) family.</text>
</comment>
<protein>
    <recommendedName>
        <fullName evidence="10">3-dehydrosphinganine reductase</fullName>
        <ecNumber evidence="10">1.1.1.102</ecNumber>
    </recommendedName>
</protein>
<dbReference type="CDD" id="cd08939">
    <property type="entry name" value="KDSR-like_SDR_c"/>
    <property type="match status" value="1"/>
</dbReference>
<dbReference type="PANTHER" id="PTHR43550">
    <property type="entry name" value="3-KETODIHYDROSPHINGOSINE REDUCTASE"/>
    <property type="match status" value="1"/>
</dbReference>
<proteinExistence type="inferred from homology"/>
<keyword evidence="13" id="KW-0472">Membrane</keyword>
<reference evidence="14" key="1">
    <citation type="submission" date="2021-05" db="EMBL/GenBank/DDBJ databases">
        <authorList>
            <person name="Alioto T."/>
            <person name="Alioto T."/>
            <person name="Gomez Garrido J."/>
        </authorList>
    </citation>
    <scope>NUCLEOTIDE SEQUENCE</scope>
</reference>
<dbReference type="SUPFAM" id="SSF51735">
    <property type="entry name" value="NAD(P)-binding Rossmann-fold domains"/>
    <property type="match status" value="1"/>
</dbReference>
<dbReference type="Pfam" id="PF00106">
    <property type="entry name" value="adh_short"/>
    <property type="match status" value="1"/>
</dbReference>
<evidence type="ECO:0000256" key="11">
    <source>
        <dbReference type="ARBA" id="ARBA00044737"/>
    </source>
</evidence>
<evidence type="ECO:0000256" key="6">
    <source>
        <dbReference type="ARBA" id="ARBA00022857"/>
    </source>
</evidence>
<dbReference type="EMBL" id="HBUF01159632">
    <property type="protein sequence ID" value="CAG6649755.1"/>
    <property type="molecule type" value="Transcribed_RNA"/>
</dbReference>
<dbReference type="FunFam" id="3.40.50.720:FF:000165">
    <property type="entry name" value="3-ketodihydrosphingosine reductase"/>
    <property type="match status" value="1"/>
</dbReference>
<dbReference type="Gene3D" id="3.40.50.720">
    <property type="entry name" value="NAD(P)-binding Rossmann-like Domain"/>
    <property type="match status" value="1"/>
</dbReference>
<dbReference type="PANTHER" id="PTHR43550:SF3">
    <property type="entry name" value="3-KETODIHYDROSPHINGOSINE REDUCTASE"/>
    <property type="match status" value="1"/>
</dbReference>
<evidence type="ECO:0000256" key="12">
    <source>
        <dbReference type="ARBA" id="ARBA00048930"/>
    </source>
</evidence>
<feature type="transmembrane region" description="Helical" evidence="13">
    <location>
        <begin position="43"/>
        <end position="68"/>
    </location>
</feature>
<evidence type="ECO:0000256" key="7">
    <source>
        <dbReference type="ARBA" id="ARBA00022919"/>
    </source>
</evidence>
<evidence type="ECO:0000313" key="14">
    <source>
        <dbReference type="EMBL" id="CAG6649755.1"/>
    </source>
</evidence>
<comment type="pathway">
    <text evidence="3">Sphingolipid metabolism.</text>
</comment>
<evidence type="ECO:0000256" key="1">
    <source>
        <dbReference type="ARBA" id="ARBA00004240"/>
    </source>
</evidence>
<dbReference type="InterPro" id="IPR036291">
    <property type="entry name" value="NAD(P)-bd_dom_sf"/>
</dbReference>
<organism evidence="14">
    <name type="scientific">Cacopsylla melanoneura</name>
    <dbReference type="NCBI Taxonomy" id="428564"/>
    <lineage>
        <taxon>Eukaryota</taxon>
        <taxon>Metazoa</taxon>
        <taxon>Ecdysozoa</taxon>
        <taxon>Arthropoda</taxon>
        <taxon>Hexapoda</taxon>
        <taxon>Insecta</taxon>
        <taxon>Pterygota</taxon>
        <taxon>Neoptera</taxon>
        <taxon>Paraneoptera</taxon>
        <taxon>Hemiptera</taxon>
        <taxon>Sternorrhyncha</taxon>
        <taxon>Psylloidea</taxon>
        <taxon>Psyllidae</taxon>
        <taxon>Psyllinae</taxon>
        <taxon>Cacopsylla</taxon>
    </lineage>
</organism>
<dbReference type="GO" id="GO:0030148">
    <property type="term" value="P:sphingolipid biosynthetic process"/>
    <property type="evidence" value="ECO:0007669"/>
    <property type="project" value="InterPro"/>
</dbReference>
<evidence type="ECO:0000256" key="3">
    <source>
        <dbReference type="ARBA" id="ARBA00004991"/>
    </source>
</evidence>
<dbReference type="EC" id="1.1.1.102" evidence="10"/>
<dbReference type="InterPro" id="IPR002347">
    <property type="entry name" value="SDR_fam"/>
</dbReference>